<protein>
    <submittedName>
        <fullName evidence="2">DUF4254 domain-containing protein</fullName>
    </submittedName>
</protein>
<reference evidence="2 3" key="1">
    <citation type="submission" date="2024-02" db="EMBL/GenBank/DDBJ databases">
        <title>Whole genome sequencing of Parabacteroides sp. AD58.</title>
        <authorList>
            <person name="Chaplin A.V."/>
            <person name="Pikina A.P."/>
            <person name="Sokolova S.R."/>
            <person name="Korostin D.O."/>
            <person name="Efimov B.A."/>
        </authorList>
    </citation>
    <scope>NUCLEOTIDE SEQUENCE [LARGE SCALE GENOMIC DNA]</scope>
    <source>
        <strain evidence="2 3">AD58</strain>
    </source>
</reference>
<dbReference type="Pfam" id="PF14063">
    <property type="entry name" value="DUF4254"/>
    <property type="match status" value="1"/>
</dbReference>
<evidence type="ECO:0000313" key="2">
    <source>
        <dbReference type="EMBL" id="WWV65707.1"/>
    </source>
</evidence>
<proteinExistence type="predicted"/>
<dbReference type="Proteomes" id="UP001320603">
    <property type="component" value="Chromosome"/>
</dbReference>
<dbReference type="RefSeq" id="WP_251966692.1">
    <property type="nucleotide sequence ID" value="NZ_CP146284.1"/>
</dbReference>
<evidence type="ECO:0000313" key="3">
    <source>
        <dbReference type="Proteomes" id="UP001320603"/>
    </source>
</evidence>
<keyword evidence="1" id="KW-0175">Coiled coil</keyword>
<accession>A0ABZ2II43</accession>
<organism evidence="2 3">
    <name type="scientific">Parabacteroides absconsus</name>
    <dbReference type="NCBI Taxonomy" id="2951805"/>
    <lineage>
        <taxon>Bacteria</taxon>
        <taxon>Pseudomonadati</taxon>
        <taxon>Bacteroidota</taxon>
        <taxon>Bacteroidia</taxon>
        <taxon>Bacteroidales</taxon>
        <taxon>Tannerellaceae</taxon>
        <taxon>Parabacteroides</taxon>
    </lineage>
</organism>
<dbReference type="EMBL" id="CP146284">
    <property type="protein sequence ID" value="WWV65707.1"/>
    <property type="molecule type" value="Genomic_DNA"/>
</dbReference>
<evidence type="ECO:0000256" key="1">
    <source>
        <dbReference type="SAM" id="Coils"/>
    </source>
</evidence>
<gene>
    <name evidence="2" type="ORF">NEE14_011970</name>
</gene>
<dbReference type="InterPro" id="IPR025350">
    <property type="entry name" value="DUF4254"/>
</dbReference>
<name>A0ABZ2II43_9BACT</name>
<keyword evidence="3" id="KW-1185">Reference proteome</keyword>
<sequence>MSFSESSYRIFEQGTEAYHVTDSVNATVHNPYPVNSFEFYLYLKHWVDAVQWHLMDIIHQPDQDAAEMMEVVRRIEKMNQERVDLVELIDSLLQDRYKGVKPLPQATINTESPAWAIDRLSILELKIYHTRKETERTDVSDVYLARFRKKLEVLEEQRKDLSTAIDQLLTEIRQGRKLMKVYKQMKLYRP</sequence>
<feature type="coiled-coil region" evidence="1">
    <location>
        <begin position="144"/>
        <end position="171"/>
    </location>
</feature>